<sequence length="162" mass="18319">MDKIEWFILNYGYLAIFVSLFLGLIGLPVPDEVLMTTIGYYCSVGFLSTPVAILIATLGSFLGMVVSYFVGSKIGRPIIYRVGKWIGLTTKRLLRVEKWMMKFGYYTVTFGYFIPGFRHAICYFCGISKISLKKYMVFAFAGALIWSSFFILIGKFIGVLNV</sequence>
<dbReference type="OrthoDB" id="9782291at2"/>
<gene>
    <name evidence="5" type="primary">ybfM</name>
    <name evidence="5" type="ORF">BTBSAS_160022</name>
    <name evidence="4" type="ORF">CNY62_03710</name>
</gene>
<evidence type="ECO:0000259" key="3">
    <source>
        <dbReference type="Pfam" id="PF09335"/>
    </source>
</evidence>
<feature type="domain" description="VTT" evidence="3">
    <location>
        <begin position="29"/>
        <end position="155"/>
    </location>
</feature>
<reference evidence="4 6" key="1">
    <citation type="submission" date="2017-09" db="EMBL/GenBank/DDBJ databases">
        <title>Complete Genome Sequences of Two Strains of the Meat Spoilage Bacterium Brochothrix thermosphacta Isolated from Ground Chicken.</title>
        <authorList>
            <person name="Paoli G.C."/>
            <person name="Wijey C."/>
            <person name="Chen C.-Y."/>
            <person name="Nguyen L."/>
            <person name="Yan X."/>
            <person name="Irwin P.L."/>
        </authorList>
    </citation>
    <scope>NUCLEOTIDE SEQUENCE [LARGE SCALE GENOMIC DNA]</scope>
    <source>
        <strain evidence="4 6">BI</strain>
    </source>
</reference>
<dbReference type="Proteomes" id="UP000243591">
    <property type="component" value="Chromosome"/>
</dbReference>
<feature type="transmembrane region" description="Helical" evidence="2">
    <location>
        <begin position="137"/>
        <end position="157"/>
    </location>
</feature>
<dbReference type="InterPro" id="IPR032816">
    <property type="entry name" value="VTT_dom"/>
</dbReference>
<keyword evidence="2" id="KW-0812">Transmembrane</keyword>
<reference evidence="7" key="3">
    <citation type="submission" date="2018-04" db="EMBL/GenBank/DDBJ databases">
        <authorList>
            <person name="Illikoud N."/>
        </authorList>
    </citation>
    <scope>NUCLEOTIDE SEQUENCE [LARGE SCALE GENOMIC DNA]</scope>
</reference>
<dbReference type="KEGG" id="bths:CNY62_03710"/>
<dbReference type="EMBL" id="CP023483">
    <property type="protein sequence ID" value="ATF25574.1"/>
    <property type="molecule type" value="Genomic_DNA"/>
</dbReference>
<dbReference type="GeneID" id="66537860"/>
<dbReference type="STRING" id="2756.BFR44_00200"/>
<evidence type="ECO:0000313" key="6">
    <source>
        <dbReference type="Proteomes" id="UP000243591"/>
    </source>
</evidence>
<evidence type="ECO:0000313" key="5">
    <source>
        <dbReference type="EMBL" id="SPP27519.1"/>
    </source>
</evidence>
<dbReference type="RefSeq" id="WP_029091380.1">
    <property type="nucleotide sequence ID" value="NZ_CBCPHX010000005.1"/>
</dbReference>
<evidence type="ECO:0000313" key="4">
    <source>
        <dbReference type="EMBL" id="ATF25574.1"/>
    </source>
</evidence>
<dbReference type="Pfam" id="PF09335">
    <property type="entry name" value="VTT_dom"/>
    <property type="match status" value="1"/>
</dbReference>
<accession>A0A1D2LQ25</accession>
<feature type="transmembrane region" description="Helical" evidence="2">
    <location>
        <begin position="6"/>
        <end position="27"/>
    </location>
</feature>
<dbReference type="PANTHER" id="PTHR42709">
    <property type="entry name" value="ALKALINE PHOSPHATASE LIKE PROTEIN"/>
    <property type="match status" value="1"/>
</dbReference>
<proteinExistence type="inferred from homology"/>
<dbReference type="Proteomes" id="UP000270190">
    <property type="component" value="Unassembled WGS sequence"/>
</dbReference>
<keyword evidence="2" id="KW-0472">Membrane</keyword>
<evidence type="ECO:0000313" key="7">
    <source>
        <dbReference type="Proteomes" id="UP000270190"/>
    </source>
</evidence>
<dbReference type="InterPro" id="IPR051311">
    <property type="entry name" value="DedA_domain"/>
</dbReference>
<name>A0A1D2LQ25_BROTH</name>
<dbReference type="PANTHER" id="PTHR42709:SF9">
    <property type="entry name" value="ALKALINE PHOSPHATASE LIKE PROTEIN"/>
    <property type="match status" value="1"/>
</dbReference>
<dbReference type="GO" id="GO:0005886">
    <property type="term" value="C:plasma membrane"/>
    <property type="evidence" value="ECO:0007669"/>
    <property type="project" value="TreeGrafter"/>
</dbReference>
<dbReference type="AlphaFoldDB" id="A0A1D2LQ25"/>
<evidence type="ECO:0000256" key="1">
    <source>
        <dbReference type="ARBA" id="ARBA00010792"/>
    </source>
</evidence>
<keyword evidence="2" id="KW-1133">Transmembrane helix</keyword>
<keyword evidence="6" id="KW-1185">Reference proteome</keyword>
<organism evidence="4 6">
    <name type="scientific">Brochothrix thermosphacta</name>
    <name type="common">Microbacterium thermosphactum</name>
    <dbReference type="NCBI Taxonomy" id="2756"/>
    <lineage>
        <taxon>Bacteria</taxon>
        <taxon>Bacillati</taxon>
        <taxon>Bacillota</taxon>
        <taxon>Bacilli</taxon>
        <taxon>Bacillales</taxon>
        <taxon>Listeriaceae</taxon>
        <taxon>Brochothrix</taxon>
    </lineage>
</organism>
<feature type="transmembrane region" description="Helical" evidence="2">
    <location>
        <begin position="39"/>
        <end position="70"/>
    </location>
</feature>
<dbReference type="EMBL" id="OUNC01000008">
    <property type="protein sequence ID" value="SPP27519.1"/>
    <property type="molecule type" value="Genomic_DNA"/>
</dbReference>
<evidence type="ECO:0000256" key="2">
    <source>
        <dbReference type="SAM" id="Phobius"/>
    </source>
</evidence>
<reference evidence="5" key="2">
    <citation type="submission" date="2018-04" db="EMBL/GenBank/DDBJ databases">
        <authorList>
            <person name="Go L.Y."/>
            <person name="Mitchell J.A."/>
        </authorList>
    </citation>
    <scope>NUCLEOTIDE SEQUENCE</scope>
    <source>
        <strain evidence="5">BSAS1 3</strain>
    </source>
</reference>
<protein>
    <submittedName>
        <fullName evidence="4">DedA family protein</fullName>
    </submittedName>
    <submittedName>
        <fullName evidence="5">Putative membrane phosphatase</fullName>
    </submittedName>
</protein>
<comment type="similarity">
    <text evidence="1">Belongs to the DedA family.</text>
</comment>
<feature type="transmembrane region" description="Helical" evidence="2">
    <location>
        <begin position="103"/>
        <end position="125"/>
    </location>
</feature>